<keyword evidence="2" id="KW-1185">Reference proteome</keyword>
<gene>
    <name evidence="1" type="ORF">B9T62_21620</name>
</gene>
<proteinExistence type="predicted"/>
<name>A0A2Z2KBP8_9BACL</name>
<dbReference type="AlphaFoldDB" id="A0A2Z2KBP8"/>
<dbReference type="Proteomes" id="UP000249890">
    <property type="component" value="Chromosome"/>
</dbReference>
<dbReference type="EMBL" id="CP021780">
    <property type="protein sequence ID" value="ASA23174.1"/>
    <property type="molecule type" value="Genomic_DNA"/>
</dbReference>
<reference evidence="1 2" key="1">
    <citation type="submission" date="2017-06" db="EMBL/GenBank/DDBJ databases">
        <title>Complete genome sequence of Paenibacillus donghaensis KCTC 13049T isolated from East Sea sediment, South Korea.</title>
        <authorList>
            <person name="Jung B.K."/>
            <person name="Hong S.-J."/>
            <person name="Shin J.-H."/>
        </authorList>
    </citation>
    <scope>NUCLEOTIDE SEQUENCE [LARGE SCALE GENOMIC DNA]</scope>
    <source>
        <strain evidence="1 2">KCTC 13049</strain>
    </source>
</reference>
<evidence type="ECO:0000313" key="1">
    <source>
        <dbReference type="EMBL" id="ASA23174.1"/>
    </source>
</evidence>
<dbReference type="KEGG" id="pdh:B9T62_21620"/>
<evidence type="ECO:0000313" key="2">
    <source>
        <dbReference type="Proteomes" id="UP000249890"/>
    </source>
</evidence>
<protein>
    <submittedName>
        <fullName evidence="1">Uncharacterized protein</fullName>
    </submittedName>
</protein>
<accession>A0A2Z2KBP8</accession>
<organism evidence="1 2">
    <name type="scientific">Paenibacillus donghaensis</name>
    <dbReference type="NCBI Taxonomy" id="414771"/>
    <lineage>
        <taxon>Bacteria</taxon>
        <taxon>Bacillati</taxon>
        <taxon>Bacillota</taxon>
        <taxon>Bacilli</taxon>
        <taxon>Bacillales</taxon>
        <taxon>Paenibacillaceae</taxon>
        <taxon>Paenibacillus</taxon>
    </lineage>
</organism>
<sequence length="67" mass="7689">MHLYGDGNDRSLLNPPLAKGGLFLRNTQELKGKDGLFPRNAQDLIHNKRKSYIDKKRAVCRQLPENK</sequence>